<reference evidence="1 2" key="1">
    <citation type="submission" date="2020-04" db="EMBL/GenBank/DDBJ databases">
        <title>Genome sequencing of novel species.</title>
        <authorList>
            <person name="Heo J."/>
            <person name="Kim S.-J."/>
            <person name="Kim J.-S."/>
            <person name="Hong S.-B."/>
            <person name="Kwon S.-W."/>
        </authorList>
    </citation>
    <scope>NUCLEOTIDE SEQUENCE [LARGE SCALE GENOMIC DNA]</scope>
    <source>
        <strain evidence="1 2">MFER-1</strain>
    </source>
</reference>
<accession>A0A7Z2VRU2</accession>
<dbReference type="Proteomes" id="UP000502248">
    <property type="component" value="Chromosome"/>
</dbReference>
<dbReference type="InterPro" id="IPR028956">
    <property type="entry name" value="Imm51"/>
</dbReference>
<dbReference type="EMBL" id="CP051680">
    <property type="protein sequence ID" value="QJD88006.1"/>
    <property type="molecule type" value="Genomic_DNA"/>
</dbReference>
<dbReference type="KEGG" id="cheb:HH215_05825"/>
<evidence type="ECO:0000313" key="1">
    <source>
        <dbReference type="EMBL" id="QJD88006.1"/>
    </source>
</evidence>
<evidence type="ECO:0000313" key="2">
    <source>
        <dbReference type="Proteomes" id="UP000502248"/>
    </source>
</evidence>
<organism evidence="1 2">
    <name type="scientific">Cohnella herbarum</name>
    <dbReference type="NCBI Taxonomy" id="2728023"/>
    <lineage>
        <taxon>Bacteria</taxon>
        <taxon>Bacillati</taxon>
        <taxon>Bacillota</taxon>
        <taxon>Bacilli</taxon>
        <taxon>Bacillales</taxon>
        <taxon>Paenibacillaceae</taxon>
        <taxon>Cohnella</taxon>
    </lineage>
</organism>
<name>A0A7Z2VRU2_9BACL</name>
<proteinExistence type="predicted"/>
<protein>
    <recommendedName>
        <fullName evidence="3">Immunity protein 51 of polymorphic toxin system</fullName>
    </recommendedName>
</protein>
<gene>
    <name evidence="1" type="ORF">HH215_05825</name>
</gene>
<evidence type="ECO:0008006" key="3">
    <source>
        <dbReference type="Google" id="ProtNLM"/>
    </source>
</evidence>
<sequence>MNKEGTSDKVITSTQKYAPSPDAESLLPFKWVVHANSVSLILSVGSYKNEVFAERADEGFEGNGYEWGSLAAIFIEEIMPELAAQIQFEPKASMFCAYSTDGEALERFALGFKAACEDDALIRDLFSRAELD</sequence>
<keyword evidence="2" id="KW-1185">Reference proteome</keyword>
<dbReference type="AlphaFoldDB" id="A0A7Z2VRU2"/>
<dbReference type="Pfam" id="PF15595">
    <property type="entry name" value="Imm51"/>
    <property type="match status" value="1"/>
</dbReference>